<dbReference type="PANTHER" id="PTHR45096">
    <property type="entry name" value="PROTEIN NEDD1"/>
    <property type="match status" value="1"/>
</dbReference>
<evidence type="ECO:0000256" key="1">
    <source>
        <dbReference type="SAM" id="Coils"/>
    </source>
</evidence>
<protein>
    <submittedName>
        <fullName evidence="3">Protein NEDD1</fullName>
    </submittedName>
</protein>
<name>A0A3S3M1I7_9MAGN</name>
<feature type="coiled-coil region" evidence="1">
    <location>
        <begin position="133"/>
        <end position="160"/>
    </location>
</feature>
<dbReference type="GO" id="GO:0032467">
    <property type="term" value="P:positive regulation of cytokinesis"/>
    <property type="evidence" value="ECO:0007669"/>
    <property type="project" value="TreeGrafter"/>
</dbReference>
<dbReference type="GO" id="GO:0010968">
    <property type="term" value="P:regulation of microtubule nucleation"/>
    <property type="evidence" value="ECO:0007669"/>
    <property type="project" value="InterPro"/>
</dbReference>
<evidence type="ECO:0000256" key="2">
    <source>
        <dbReference type="SAM" id="MobiDB-lite"/>
    </source>
</evidence>
<reference evidence="3 4" key="1">
    <citation type="journal article" date="2019" name="Nat. Plants">
        <title>Stout camphor tree genome fills gaps in understanding of flowering plant genome evolution.</title>
        <authorList>
            <person name="Chaw S.M."/>
            <person name="Liu Y.C."/>
            <person name="Wu Y.W."/>
            <person name="Wang H.Y."/>
            <person name="Lin C.I."/>
            <person name="Wu C.S."/>
            <person name="Ke H.M."/>
            <person name="Chang L.Y."/>
            <person name="Hsu C.Y."/>
            <person name="Yang H.T."/>
            <person name="Sudianto E."/>
            <person name="Hsu M.H."/>
            <person name="Wu K.P."/>
            <person name="Wang L.N."/>
            <person name="Leebens-Mack J.H."/>
            <person name="Tsai I.J."/>
        </authorList>
    </citation>
    <scope>NUCLEOTIDE SEQUENCE [LARGE SCALE GENOMIC DNA]</scope>
    <source>
        <strain evidence="4">cv. Chaw 1501</strain>
        <tissue evidence="3">Young leaves</tissue>
    </source>
</reference>
<dbReference type="AlphaFoldDB" id="A0A3S3M1I7"/>
<proteinExistence type="predicted"/>
<dbReference type="GO" id="GO:2000694">
    <property type="term" value="P:regulation of phragmoplast microtubule organization"/>
    <property type="evidence" value="ECO:0007669"/>
    <property type="project" value="TreeGrafter"/>
</dbReference>
<keyword evidence="4" id="KW-1185">Reference proteome</keyword>
<dbReference type="STRING" id="337451.A0A3S3M1I7"/>
<keyword evidence="1" id="KW-0175">Coiled coil</keyword>
<dbReference type="InterPro" id="IPR044621">
    <property type="entry name" value="NEDD1"/>
</dbReference>
<sequence length="161" mass="17854">MEKKKKNEVRPTSLQFPNSDGASYGMGSPKLKKTGAETREELVNSLLSRSDASGAAGMGALSIPNGVTSQPQKGLAQPDQQQGASSFTLQLVQRTLEETLTSVQKSIHEDMRNLHIELLKQFHIQETEMSSVLNSVLEKQAELMKEVQALRKEHQQLRQLL</sequence>
<dbReference type="GO" id="GO:0060236">
    <property type="term" value="P:regulation of mitotic spindle organization"/>
    <property type="evidence" value="ECO:0007669"/>
    <property type="project" value="TreeGrafter"/>
</dbReference>
<accession>A0A3S3M1I7</accession>
<feature type="region of interest" description="Disordered" evidence="2">
    <location>
        <begin position="1"/>
        <end position="86"/>
    </location>
</feature>
<dbReference type="EMBL" id="QPKB01000002">
    <property type="protein sequence ID" value="RWR75386.1"/>
    <property type="molecule type" value="Genomic_DNA"/>
</dbReference>
<organism evidence="3 4">
    <name type="scientific">Cinnamomum micranthum f. kanehirae</name>
    <dbReference type="NCBI Taxonomy" id="337451"/>
    <lineage>
        <taxon>Eukaryota</taxon>
        <taxon>Viridiplantae</taxon>
        <taxon>Streptophyta</taxon>
        <taxon>Embryophyta</taxon>
        <taxon>Tracheophyta</taxon>
        <taxon>Spermatophyta</taxon>
        <taxon>Magnoliopsida</taxon>
        <taxon>Magnoliidae</taxon>
        <taxon>Laurales</taxon>
        <taxon>Lauraceae</taxon>
        <taxon>Cinnamomum</taxon>
    </lineage>
</organism>
<dbReference type="GO" id="GO:0000919">
    <property type="term" value="P:cell plate assembly"/>
    <property type="evidence" value="ECO:0007669"/>
    <property type="project" value="TreeGrafter"/>
</dbReference>
<feature type="compositionally biased region" description="Polar residues" evidence="2">
    <location>
        <begin position="10"/>
        <end position="21"/>
    </location>
</feature>
<dbReference type="GO" id="GO:0005828">
    <property type="term" value="C:kinetochore microtubule"/>
    <property type="evidence" value="ECO:0007669"/>
    <property type="project" value="TreeGrafter"/>
</dbReference>
<evidence type="ECO:0000313" key="4">
    <source>
        <dbReference type="Proteomes" id="UP000283530"/>
    </source>
</evidence>
<comment type="caution">
    <text evidence="3">The sequence shown here is derived from an EMBL/GenBank/DDBJ whole genome shotgun (WGS) entry which is preliminary data.</text>
</comment>
<gene>
    <name evidence="3" type="ORF">CKAN_00376300</name>
</gene>
<dbReference type="PANTHER" id="PTHR45096:SF1">
    <property type="entry name" value="PROTEIN NEDD1"/>
    <property type="match status" value="1"/>
</dbReference>
<feature type="compositionally biased region" description="Polar residues" evidence="2">
    <location>
        <begin position="65"/>
        <end position="86"/>
    </location>
</feature>
<dbReference type="Proteomes" id="UP000283530">
    <property type="component" value="Unassembled WGS sequence"/>
</dbReference>
<dbReference type="OrthoDB" id="1602884at2759"/>
<dbReference type="GO" id="GO:0140496">
    <property type="term" value="F:gamma-tubulin complex binding"/>
    <property type="evidence" value="ECO:0007669"/>
    <property type="project" value="InterPro"/>
</dbReference>
<evidence type="ECO:0000313" key="3">
    <source>
        <dbReference type="EMBL" id="RWR75386.1"/>
    </source>
</evidence>